<dbReference type="Gene3D" id="3.30.565.10">
    <property type="entry name" value="Histidine kinase-like ATPase, C-terminal domain"/>
    <property type="match status" value="1"/>
</dbReference>
<dbReference type="SMART" id="SM00388">
    <property type="entry name" value="HisKA"/>
    <property type="match status" value="1"/>
</dbReference>
<feature type="domain" description="HAMP" evidence="13">
    <location>
        <begin position="228"/>
        <end position="282"/>
    </location>
</feature>
<feature type="coiled-coil region" evidence="10">
    <location>
        <begin position="270"/>
        <end position="297"/>
    </location>
</feature>
<dbReference type="Gene3D" id="1.10.287.130">
    <property type="match status" value="1"/>
</dbReference>
<sequence>MQLKTKFVLMVGLVTFCSYGVTFYRTSSFQEDLVVEQATRQAKMLFHQIRLTRQWVADHNGLFFVKQPGVENNPFLKEGAIRDERGNWLVKRNPAMVTRELSVYAAREGMGQFNVTSLQPINPLNAPDDFERRALENFSQGTPETVAIEKIAGSYRLRYMAPLEVEQQCLSCHSGQGYEVGDIRGGMNVTIPMGPAFAEIRTNNRMLLNIAVATILIVSLTIYVLFDLLVARRLKLLAGAMDRYPQGSLSTRFSAMEDENDEIGTLSRHFENLCSRLERSRRELDETREQMFQSEKLAALGRLVAGISHEINNPLGGMHNCIQTMKKNTDNPELQERYLELLAQGVERIRSTVRQLLNIGRKEPLEIKCGDVDSMIRDCLELTCLGRRTIALELNLGVQKPVWVWMEALRQVMLNLAGNAVQAMGEKGGVLKVSSRVSGSDLVVEVGDSGPGIAPEHMDKIFEPFFTTKEVGEGTGLGLSVSYSLIRRMGGELSARNAEPSGAVFTLRVPLTDSRHETGEGGIS</sequence>
<dbReference type="PROSITE" id="PS50109">
    <property type="entry name" value="HIS_KIN"/>
    <property type="match status" value="1"/>
</dbReference>
<dbReference type="SMART" id="SM00387">
    <property type="entry name" value="HATPase_c"/>
    <property type="match status" value="1"/>
</dbReference>
<dbReference type="SUPFAM" id="SSF158472">
    <property type="entry name" value="HAMP domain-like"/>
    <property type="match status" value="1"/>
</dbReference>
<dbReference type="InterPro" id="IPR005467">
    <property type="entry name" value="His_kinase_dom"/>
</dbReference>
<evidence type="ECO:0000259" key="13">
    <source>
        <dbReference type="PROSITE" id="PS50885"/>
    </source>
</evidence>
<keyword evidence="11" id="KW-0472">Membrane</keyword>
<keyword evidence="11" id="KW-0812">Transmembrane</keyword>
<organism evidence="14 15">
    <name type="scientific">Geoalkalibacter subterraneus</name>
    <dbReference type="NCBI Taxonomy" id="483547"/>
    <lineage>
        <taxon>Bacteria</taxon>
        <taxon>Pseudomonadati</taxon>
        <taxon>Thermodesulfobacteriota</taxon>
        <taxon>Desulfuromonadia</taxon>
        <taxon>Desulfuromonadales</taxon>
        <taxon>Geoalkalibacteraceae</taxon>
        <taxon>Geoalkalibacter</taxon>
    </lineage>
</organism>
<dbReference type="OrthoDB" id="7340865at2"/>
<feature type="domain" description="Histidine kinase" evidence="12">
    <location>
        <begin position="306"/>
        <end position="513"/>
    </location>
</feature>
<dbReference type="PRINTS" id="PR00344">
    <property type="entry name" value="BCTRLSENSOR"/>
</dbReference>
<evidence type="ECO:0000256" key="7">
    <source>
        <dbReference type="ARBA" id="ARBA00022777"/>
    </source>
</evidence>
<comment type="catalytic activity">
    <reaction evidence="1">
        <text>ATP + protein L-histidine = ADP + protein N-phospho-L-histidine.</text>
        <dbReference type="EC" id="2.7.13.3"/>
    </reaction>
</comment>
<dbReference type="CDD" id="cd06225">
    <property type="entry name" value="HAMP"/>
    <property type="match status" value="1"/>
</dbReference>
<accession>A0A0B5FI95</accession>
<dbReference type="Pfam" id="PF11845">
    <property type="entry name" value="Tll0287-like"/>
    <property type="match status" value="1"/>
</dbReference>
<evidence type="ECO:0000259" key="12">
    <source>
        <dbReference type="PROSITE" id="PS50109"/>
    </source>
</evidence>
<dbReference type="Pfam" id="PF00512">
    <property type="entry name" value="HisKA"/>
    <property type="match status" value="1"/>
</dbReference>
<dbReference type="EMBL" id="CP010311">
    <property type="protein sequence ID" value="AJF07043.1"/>
    <property type="molecule type" value="Genomic_DNA"/>
</dbReference>
<proteinExistence type="predicted"/>
<name>A0A0B5FI95_9BACT</name>
<dbReference type="STRING" id="483547.GSUB_11370"/>
<keyword evidence="11" id="KW-1133">Transmembrane helix</keyword>
<evidence type="ECO:0000256" key="11">
    <source>
        <dbReference type="SAM" id="Phobius"/>
    </source>
</evidence>
<evidence type="ECO:0000256" key="10">
    <source>
        <dbReference type="SAM" id="Coils"/>
    </source>
</evidence>
<evidence type="ECO:0000313" key="15">
    <source>
        <dbReference type="Proteomes" id="UP000035036"/>
    </source>
</evidence>
<evidence type="ECO:0000256" key="9">
    <source>
        <dbReference type="ARBA" id="ARBA00023012"/>
    </source>
</evidence>
<dbReference type="KEGG" id="gsb:GSUB_11370"/>
<evidence type="ECO:0000256" key="4">
    <source>
        <dbReference type="ARBA" id="ARBA00022553"/>
    </source>
</evidence>
<dbReference type="Proteomes" id="UP000035036">
    <property type="component" value="Chromosome"/>
</dbReference>
<dbReference type="CDD" id="cd00082">
    <property type="entry name" value="HisKA"/>
    <property type="match status" value="1"/>
</dbReference>
<dbReference type="Gene3D" id="3.30.450.290">
    <property type="match status" value="1"/>
</dbReference>
<dbReference type="GO" id="GO:0000155">
    <property type="term" value="F:phosphorelay sensor kinase activity"/>
    <property type="evidence" value="ECO:0007669"/>
    <property type="project" value="InterPro"/>
</dbReference>
<dbReference type="SUPFAM" id="SSF47384">
    <property type="entry name" value="Homodimeric domain of signal transducing histidine kinase"/>
    <property type="match status" value="1"/>
</dbReference>
<dbReference type="InterPro" id="IPR003594">
    <property type="entry name" value="HATPase_dom"/>
</dbReference>
<dbReference type="GO" id="GO:0005524">
    <property type="term" value="F:ATP binding"/>
    <property type="evidence" value="ECO:0007669"/>
    <property type="project" value="UniProtKB-KW"/>
</dbReference>
<dbReference type="SUPFAM" id="SSF55874">
    <property type="entry name" value="ATPase domain of HSP90 chaperone/DNA topoisomerase II/histidine kinase"/>
    <property type="match status" value="1"/>
</dbReference>
<evidence type="ECO:0000256" key="3">
    <source>
        <dbReference type="ARBA" id="ARBA00012438"/>
    </source>
</evidence>
<dbReference type="PROSITE" id="PS50885">
    <property type="entry name" value="HAMP"/>
    <property type="match status" value="1"/>
</dbReference>
<evidence type="ECO:0000256" key="8">
    <source>
        <dbReference type="ARBA" id="ARBA00022840"/>
    </source>
</evidence>
<dbReference type="Pfam" id="PF02518">
    <property type="entry name" value="HATPase_c"/>
    <property type="match status" value="1"/>
</dbReference>
<dbReference type="InterPro" id="IPR036890">
    <property type="entry name" value="HATPase_C_sf"/>
</dbReference>
<dbReference type="InterPro" id="IPR003660">
    <property type="entry name" value="HAMP_dom"/>
</dbReference>
<protein>
    <recommendedName>
        <fullName evidence="3">histidine kinase</fullName>
        <ecNumber evidence="3">2.7.13.3</ecNumber>
    </recommendedName>
</protein>
<comment type="subcellular location">
    <subcellularLocation>
        <location evidence="2">Membrane</location>
    </subcellularLocation>
</comment>
<evidence type="ECO:0000313" key="14">
    <source>
        <dbReference type="EMBL" id="AJF07043.1"/>
    </source>
</evidence>
<keyword evidence="7" id="KW-0418">Kinase</keyword>
<keyword evidence="6" id="KW-0547">Nucleotide-binding</keyword>
<keyword evidence="9" id="KW-0902">Two-component regulatory system</keyword>
<dbReference type="InterPro" id="IPR004358">
    <property type="entry name" value="Sig_transdc_His_kin-like_C"/>
</dbReference>
<dbReference type="Gene3D" id="6.10.340.10">
    <property type="match status" value="1"/>
</dbReference>
<dbReference type="GO" id="GO:0016020">
    <property type="term" value="C:membrane"/>
    <property type="evidence" value="ECO:0007669"/>
    <property type="project" value="UniProtKB-SubCell"/>
</dbReference>
<evidence type="ECO:0000256" key="2">
    <source>
        <dbReference type="ARBA" id="ARBA00004370"/>
    </source>
</evidence>
<dbReference type="InterPro" id="IPR003661">
    <property type="entry name" value="HisK_dim/P_dom"/>
</dbReference>
<gene>
    <name evidence="14" type="ORF">GSUB_11370</name>
</gene>
<dbReference type="HOGENOM" id="CLU_000445_114_64_7"/>
<dbReference type="InterPro" id="IPR021796">
    <property type="entry name" value="Tll0287-like_dom"/>
</dbReference>
<keyword evidence="8" id="KW-0067">ATP-binding</keyword>
<dbReference type="PANTHER" id="PTHR43065:SF10">
    <property type="entry name" value="PEROXIDE STRESS-ACTIVATED HISTIDINE KINASE MAK3"/>
    <property type="match status" value="1"/>
</dbReference>
<dbReference type="AlphaFoldDB" id="A0A0B5FI95"/>
<keyword evidence="10" id="KW-0175">Coiled coil</keyword>
<keyword evidence="15" id="KW-1185">Reference proteome</keyword>
<dbReference type="EC" id="2.7.13.3" evidence="3"/>
<dbReference type="PANTHER" id="PTHR43065">
    <property type="entry name" value="SENSOR HISTIDINE KINASE"/>
    <property type="match status" value="1"/>
</dbReference>
<keyword evidence="5" id="KW-0808">Transferase</keyword>
<dbReference type="InterPro" id="IPR036097">
    <property type="entry name" value="HisK_dim/P_sf"/>
</dbReference>
<reference evidence="14 15" key="1">
    <citation type="journal article" date="2015" name="Genome Announc.">
        <title>Genomes of Geoalkalibacter ferrihydriticus Z-0531T and Geoalkalibacter subterraneus Red1T, Two Haloalkaliphilic Metal-Reducing Deltaproteobacteria.</title>
        <authorList>
            <person name="Badalamenti J.P."/>
            <person name="Krajmalnik-Brown R."/>
            <person name="Torres C.I."/>
            <person name="Bond D.R."/>
        </authorList>
    </citation>
    <scope>NUCLEOTIDE SEQUENCE [LARGE SCALE GENOMIC DNA]</scope>
    <source>
        <strain evidence="14 15">Red1</strain>
    </source>
</reference>
<keyword evidence="4" id="KW-0597">Phosphoprotein</keyword>
<evidence type="ECO:0000256" key="6">
    <source>
        <dbReference type="ARBA" id="ARBA00022741"/>
    </source>
</evidence>
<evidence type="ECO:0000256" key="5">
    <source>
        <dbReference type="ARBA" id="ARBA00022679"/>
    </source>
</evidence>
<dbReference type="RefSeq" id="WP_040200884.1">
    <property type="nucleotide sequence ID" value="NZ_CP010311.1"/>
</dbReference>
<evidence type="ECO:0000256" key="1">
    <source>
        <dbReference type="ARBA" id="ARBA00000085"/>
    </source>
</evidence>
<feature type="transmembrane region" description="Helical" evidence="11">
    <location>
        <begin position="206"/>
        <end position="226"/>
    </location>
</feature>